<feature type="compositionally biased region" description="Low complexity" evidence="1">
    <location>
        <begin position="386"/>
        <end position="396"/>
    </location>
</feature>
<gene>
    <name evidence="2" type="ORF">APLA_LOCUS8614</name>
</gene>
<accession>A0A8S1A0K2</accession>
<reference evidence="2 3" key="1">
    <citation type="submission" date="2020-04" db="EMBL/GenBank/DDBJ databases">
        <authorList>
            <person name="Wallbank WR R."/>
            <person name="Pardo Diaz C."/>
            <person name="Kozak K."/>
            <person name="Martin S."/>
            <person name="Jiggins C."/>
            <person name="Moest M."/>
            <person name="Warren A I."/>
            <person name="Byers J.R.P. K."/>
            <person name="Montejo-Kovacevich G."/>
            <person name="Yen C E."/>
        </authorList>
    </citation>
    <scope>NUCLEOTIDE SEQUENCE [LARGE SCALE GENOMIC DNA]</scope>
</reference>
<dbReference type="OrthoDB" id="7454733at2759"/>
<organism evidence="2 3">
    <name type="scientific">Arctia plantaginis</name>
    <name type="common">Wood tiger moth</name>
    <name type="synonym">Phalaena plantaginis</name>
    <dbReference type="NCBI Taxonomy" id="874455"/>
    <lineage>
        <taxon>Eukaryota</taxon>
        <taxon>Metazoa</taxon>
        <taxon>Ecdysozoa</taxon>
        <taxon>Arthropoda</taxon>
        <taxon>Hexapoda</taxon>
        <taxon>Insecta</taxon>
        <taxon>Pterygota</taxon>
        <taxon>Neoptera</taxon>
        <taxon>Endopterygota</taxon>
        <taxon>Lepidoptera</taxon>
        <taxon>Glossata</taxon>
        <taxon>Ditrysia</taxon>
        <taxon>Noctuoidea</taxon>
        <taxon>Erebidae</taxon>
        <taxon>Arctiinae</taxon>
        <taxon>Arctia</taxon>
    </lineage>
</organism>
<evidence type="ECO:0000313" key="2">
    <source>
        <dbReference type="EMBL" id="CAB3241431.1"/>
    </source>
</evidence>
<feature type="compositionally biased region" description="Low complexity" evidence="1">
    <location>
        <begin position="317"/>
        <end position="342"/>
    </location>
</feature>
<dbReference type="EMBL" id="CADEBC010000509">
    <property type="protein sequence ID" value="CAB3241431.1"/>
    <property type="molecule type" value="Genomic_DNA"/>
</dbReference>
<proteinExistence type="predicted"/>
<feature type="region of interest" description="Disordered" evidence="1">
    <location>
        <begin position="382"/>
        <end position="401"/>
    </location>
</feature>
<protein>
    <submittedName>
        <fullName evidence="2">Uncharacterized protein</fullName>
    </submittedName>
</protein>
<evidence type="ECO:0000313" key="3">
    <source>
        <dbReference type="Proteomes" id="UP000494106"/>
    </source>
</evidence>
<evidence type="ECO:0000256" key="1">
    <source>
        <dbReference type="SAM" id="MobiDB-lite"/>
    </source>
</evidence>
<feature type="region of interest" description="Disordered" evidence="1">
    <location>
        <begin position="312"/>
        <end position="367"/>
    </location>
</feature>
<comment type="caution">
    <text evidence="2">The sequence shown here is derived from an EMBL/GenBank/DDBJ whole genome shotgun (WGS) entry which is preliminary data.</text>
</comment>
<keyword evidence="3" id="KW-1185">Reference proteome</keyword>
<dbReference type="Proteomes" id="UP000494106">
    <property type="component" value="Unassembled WGS sequence"/>
</dbReference>
<feature type="compositionally biased region" description="Basic and acidic residues" evidence="1">
    <location>
        <begin position="345"/>
        <end position="363"/>
    </location>
</feature>
<sequence>MSNPIKCPCDCPASILDKQNYENYKRLTENRECAPAYQNDQKCEYHTNNNECENRHKNNHISDDNECMSYSQCDQKYKRDDHVCVAHKKSDLNLKSHTDNNKCVLCNENYNKTQHTARNSECISNKQSQDTSQIESDYKECLTKLREYEKRLKTDENVSETKSVISQRKDENLIHKNETCLKVLQKNISQLYASSDQNCFKEKARIEQEKPEAKQKCQIKCTEDQLKIQYSLSPLTLPSIKCDDQDQLKIQHDLAPLTMPSIKCDDQEKPELQKKCTPPPKSSSSNLKKCIGNVCSKICKKFKDIEKNLASDKEKSNLPASSGLSSNSSTGSHKNFKSSVRSKSSKSDKSNKSSESISKKSSEPSEVVIISRAQQKFYEFEKKPPKACSPKSSSKSIKTGECNSNCTCCKKSWW</sequence>
<name>A0A8S1A0K2_ARCPL</name>
<dbReference type="AlphaFoldDB" id="A0A8S1A0K2"/>